<dbReference type="EMBL" id="FOTY01000002">
    <property type="protein sequence ID" value="SFL54138.1"/>
    <property type="molecule type" value="Genomic_DNA"/>
</dbReference>
<protein>
    <recommendedName>
        <fullName evidence="1">HD/PDEase domain-containing protein</fullName>
    </recommendedName>
</protein>
<organism evidence="2 3">
    <name type="scientific">Salibacterium qingdaonense</name>
    <dbReference type="NCBI Taxonomy" id="266892"/>
    <lineage>
        <taxon>Bacteria</taxon>
        <taxon>Bacillati</taxon>
        <taxon>Bacillota</taxon>
        <taxon>Bacilli</taxon>
        <taxon>Bacillales</taxon>
        <taxon>Bacillaceae</taxon>
    </lineage>
</organism>
<dbReference type="Gene3D" id="1.10.3210.10">
    <property type="entry name" value="Hypothetical protein af1432"/>
    <property type="match status" value="1"/>
</dbReference>
<gene>
    <name evidence="2" type="ORF">SAMN04488054_10270</name>
</gene>
<dbReference type="OrthoDB" id="2352233at2"/>
<reference evidence="2 3" key="1">
    <citation type="submission" date="2016-10" db="EMBL/GenBank/DDBJ databases">
        <authorList>
            <person name="de Groot N.N."/>
        </authorList>
    </citation>
    <scope>NUCLEOTIDE SEQUENCE [LARGE SCALE GENOMIC DNA]</scope>
    <source>
        <strain evidence="2 3">CGMCC 1.6134</strain>
    </source>
</reference>
<name>A0A1I4IIK0_9BACI</name>
<dbReference type="CDD" id="cd00077">
    <property type="entry name" value="HDc"/>
    <property type="match status" value="1"/>
</dbReference>
<dbReference type="InterPro" id="IPR003607">
    <property type="entry name" value="HD/PDEase_dom"/>
</dbReference>
<evidence type="ECO:0000313" key="3">
    <source>
        <dbReference type="Proteomes" id="UP000199668"/>
    </source>
</evidence>
<sequence length="182" mass="20851">MRNVTLEQIYEHPVTQKYVKRAGLAHAIAASYHAFRLAVKNNTNPDSAAKAAFLHDMGHYTWYRDGQWDFDLYRNNDIHAIKGAERAHKLLIRLGEDPAAAKEISVAVLLHTDSFLPVDHDQLQLSTLQQIVAKADELDEEPEGKHHYRWISERRAHRQIVELDQLIDKALKPSAEKQTSDI</sequence>
<dbReference type="InterPro" id="IPR006674">
    <property type="entry name" value="HD_domain"/>
</dbReference>
<keyword evidence="3" id="KW-1185">Reference proteome</keyword>
<dbReference type="Pfam" id="PF01966">
    <property type="entry name" value="HD"/>
    <property type="match status" value="1"/>
</dbReference>
<dbReference type="AlphaFoldDB" id="A0A1I4IIK0"/>
<evidence type="ECO:0000313" key="2">
    <source>
        <dbReference type="EMBL" id="SFL54138.1"/>
    </source>
</evidence>
<dbReference type="SMART" id="SM00471">
    <property type="entry name" value="HDc"/>
    <property type="match status" value="1"/>
</dbReference>
<dbReference type="Proteomes" id="UP000199668">
    <property type="component" value="Unassembled WGS sequence"/>
</dbReference>
<dbReference type="SUPFAM" id="SSF109604">
    <property type="entry name" value="HD-domain/PDEase-like"/>
    <property type="match status" value="1"/>
</dbReference>
<dbReference type="RefSeq" id="WP_090925354.1">
    <property type="nucleotide sequence ID" value="NZ_FOTY01000002.1"/>
</dbReference>
<evidence type="ECO:0000259" key="1">
    <source>
        <dbReference type="SMART" id="SM00471"/>
    </source>
</evidence>
<accession>A0A1I4IIK0</accession>
<feature type="domain" description="HD/PDEase" evidence="1">
    <location>
        <begin position="19"/>
        <end position="150"/>
    </location>
</feature>
<dbReference type="STRING" id="266892.SAMN04488054_10270"/>
<proteinExistence type="predicted"/>